<sequence>MDLRRNERHSMGKFKKENAMKSQSFAKCDLDRVEMDYIRDMCFKR</sequence>
<evidence type="ECO:0000313" key="2">
    <source>
        <dbReference type="Proteomes" id="UP000011223"/>
    </source>
</evidence>
<proteinExistence type="predicted"/>
<name>R1IZJ1_9GAMM</name>
<gene>
    <name evidence="1" type="ORF">D515_00222</name>
</gene>
<accession>R1IZJ1</accession>
<evidence type="ECO:0000313" key="1">
    <source>
        <dbReference type="EMBL" id="EOD80805.1"/>
    </source>
</evidence>
<comment type="caution">
    <text evidence="1">The sequence shown here is derived from an EMBL/GenBank/DDBJ whole genome shotgun (WGS) entry which is preliminary data.</text>
</comment>
<dbReference type="EMBL" id="ANFM02000010">
    <property type="protein sequence ID" value="EOD80805.1"/>
    <property type="molecule type" value="Genomic_DNA"/>
</dbReference>
<reference evidence="1 2" key="1">
    <citation type="journal article" date="2014" name="PLoS ONE">
        <title>Grimontia indica AK16(T), sp. nov., Isolated from a Seawater Sample Reports the Presence of Pathogenic Genes Similar to Vibrio Genus.</title>
        <authorList>
            <person name="Singh A."/>
            <person name="Vaidya B."/>
            <person name="Khatri I."/>
            <person name="Srinivas T.N."/>
            <person name="Subramanian S."/>
            <person name="Korpole S."/>
            <person name="Pinnaka A.K."/>
        </authorList>
    </citation>
    <scope>NUCLEOTIDE SEQUENCE [LARGE SCALE GENOMIC DNA]</scope>
    <source>
        <strain evidence="1 2">AK16</strain>
    </source>
</reference>
<protein>
    <submittedName>
        <fullName evidence="1">Uncharacterized protein</fullName>
    </submittedName>
</protein>
<organism evidence="1 2">
    <name type="scientific">Grimontia indica</name>
    <dbReference type="NCBI Taxonomy" id="1056512"/>
    <lineage>
        <taxon>Bacteria</taxon>
        <taxon>Pseudomonadati</taxon>
        <taxon>Pseudomonadota</taxon>
        <taxon>Gammaproteobacteria</taxon>
        <taxon>Vibrionales</taxon>
        <taxon>Vibrionaceae</taxon>
        <taxon>Grimontia</taxon>
    </lineage>
</organism>
<dbReference type="Proteomes" id="UP000011223">
    <property type="component" value="Unassembled WGS sequence"/>
</dbReference>
<dbReference type="AlphaFoldDB" id="R1IZJ1"/>
<keyword evidence="2" id="KW-1185">Reference proteome</keyword>